<dbReference type="Pfam" id="PF01757">
    <property type="entry name" value="Acyl_transf_3"/>
    <property type="match status" value="1"/>
</dbReference>
<dbReference type="GO" id="GO:0016747">
    <property type="term" value="F:acyltransferase activity, transferring groups other than amino-acyl groups"/>
    <property type="evidence" value="ECO:0007669"/>
    <property type="project" value="InterPro"/>
</dbReference>
<dbReference type="PANTHER" id="PTHR23028:SF131">
    <property type="entry name" value="BLR2367 PROTEIN"/>
    <property type="match status" value="1"/>
</dbReference>
<feature type="transmembrane region" description="Helical" evidence="1">
    <location>
        <begin position="45"/>
        <end position="65"/>
    </location>
</feature>
<reference evidence="3 4" key="1">
    <citation type="submission" date="2017-09" db="EMBL/GenBank/DDBJ databases">
        <title>Complete genome sequence of Verrucomicrobial strain HZ-65, isolated from freshwater.</title>
        <authorList>
            <person name="Choi A."/>
        </authorList>
    </citation>
    <scope>NUCLEOTIDE SEQUENCE [LARGE SCALE GENOMIC DNA]</scope>
    <source>
        <strain evidence="3 4">HZ-65</strain>
    </source>
</reference>
<feature type="transmembrane region" description="Helical" evidence="1">
    <location>
        <begin position="86"/>
        <end position="104"/>
    </location>
</feature>
<dbReference type="InterPro" id="IPR002656">
    <property type="entry name" value="Acyl_transf_3_dom"/>
</dbReference>
<dbReference type="EMBL" id="CP023344">
    <property type="protein sequence ID" value="ATC65121.1"/>
    <property type="molecule type" value="Genomic_DNA"/>
</dbReference>
<evidence type="ECO:0000313" key="3">
    <source>
        <dbReference type="EMBL" id="ATC65121.1"/>
    </source>
</evidence>
<dbReference type="GO" id="GO:0000271">
    <property type="term" value="P:polysaccharide biosynthetic process"/>
    <property type="evidence" value="ECO:0007669"/>
    <property type="project" value="TreeGrafter"/>
</dbReference>
<keyword evidence="1" id="KW-1133">Transmembrane helix</keyword>
<dbReference type="PANTHER" id="PTHR23028">
    <property type="entry name" value="ACETYLTRANSFERASE"/>
    <property type="match status" value="1"/>
</dbReference>
<keyword evidence="1" id="KW-0472">Membrane</keyword>
<evidence type="ECO:0000313" key="4">
    <source>
        <dbReference type="Proteomes" id="UP000217265"/>
    </source>
</evidence>
<feature type="transmembrane region" description="Helical" evidence="1">
    <location>
        <begin position="12"/>
        <end position="33"/>
    </location>
</feature>
<dbReference type="InterPro" id="IPR050879">
    <property type="entry name" value="Acyltransferase_3"/>
</dbReference>
<evidence type="ECO:0000256" key="1">
    <source>
        <dbReference type="SAM" id="Phobius"/>
    </source>
</evidence>
<feature type="domain" description="Acyltransferase 3" evidence="2">
    <location>
        <begin position="16"/>
        <end position="329"/>
    </location>
</feature>
<feature type="transmembrane region" description="Helical" evidence="1">
    <location>
        <begin position="244"/>
        <end position="267"/>
    </location>
</feature>
<protein>
    <recommendedName>
        <fullName evidence="2">Acyltransferase 3 domain-containing protein</fullName>
    </recommendedName>
</protein>
<proteinExistence type="predicted"/>
<dbReference type="AlphaFoldDB" id="A0A290QL44"/>
<dbReference type="GO" id="GO:0016020">
    <property type="term" value="C:membrane"/>
    <property type="evidence" value="ECO:0007669"/>
    <property type="project" value="TreeGrafter"/>
</dbReference>
<keyword evidence="4" id="KW-1185">Reference proteome</keyword>
<feature type="transmembrane region" description="Helical" evidence="1">
    <location>
        <begin position="173"/>
        <end position="201"/>
    </location>
</feature>
<feature type="transmembrane region" description="Helical" evidence="1">
    <location>
        <begin position="287"/>
        <end position="307"/>
    </location>
</feature>
<sequence length="371" mass="41589">MSGSSKPSMTRATSLFLDVLRLAAALVVFFAHTTNYWNPAMMGPMQVWAHDAVIVFFVLSGYVIAHTTRDGARDARQYTVARLSRLYSVVAPALVLTCFLWLAGRGLEAEFYAGYERAYPWVRFAASSVFLNEVWMLELSPPTNTPFWSLGYEAWYYLFFGVALYVKSKRARWGWLIVGALLAGPNVLMLLPVWLVGVAAYNWRDRGSLLRGWAMSGLVGAVAATWAVLRYLPDWPGTAGEHPWYFAGAAVSDLIGGLGWAAIIWFFNRAFVGVNVITVVYRPVRWLAGHTFSLYLYHAPLVILASAMFPPFTVKGAEWVPIMVILIVVYIMGAVTESQRHRWEALFGWIWDRLIKRGSSISQPVDQPLTG</sequence>
<feature type="transmembrane region" description="Helical" evidence="1">
    <location>
        <begin position="213"/>
        <end position="232"/>
    </location>
</feature>
<dbReference type="Proteomes" id="UP000217265">
    <property type="component" value="Chromosome"/>
</dbReference>
<name>A0A290QL44_9BACT</name>
<evidence type="ECO:0000259" key="2">
    <source>
        <dbReference type="Pfam" id="PF01757"/>
    </source>
</evidence>
<feature type="transmembrane region" description="Helical" evidence="1">
    <location>
        <begin position="319"/>
        <end position="336"/>
    </location>
</feature>
<keyword evidence="1" id="KW-0812">Transmembrane</keyword>
<dbReference type="KEGG" id="vbh:CMV30_14810"/>
<organism evidence="3 4">
    <name type="scientific">Nibricoccus aquaticus</name>
    <dbReference type="NCBI Taxonomy" id="2576891"/>
    <lineage>
        <taxon>Bacteria</taxon>
        <taxon>Pseudomonadati</taxon>
        <taxon>Verrucomicrobiota</taxon>
        <taxon>Opitutia</taxon>
        <taxon>Opitutales</taxon>
        <taxon>Opitutaceae</taxon>
        <taxon>Nibricoccus</taxon>
    </lineage>
</organism>
<accession>A0A290QL44</accession>
<gene>
    <name evidence="3" type="ORF">CMV30_14810</name>
</gene>